<dbReference type="AlphaFoldDB" id="A0A5B2WVA2"/>
<dbReference type="NCBIfam" id="TIGR01980">
    <property type="entry name" value="sufB"/>
    <property type="match status" value="1"/>
</dbReference>
<dbReference type="PANTHER" id="PTHR30508">
    <property type="entry name" value="FES CLUSTER ASSEMBLY PROTEIN SUF"/>
    <property type="match status" value="1"/>
</dbReference>
<dbReference type="InterPro" id="IPR000825">
    <property type="entry name" value="SUF_FeS_clus_asmbl_SufBD_core"/>
</dbReference>
<feature type="domain" description="SUF system FeS cluster assembly SufBD N-terminal" evidence="3">
    <location>
        <begin position="156"/>
        <end position="218"/>
    </location>
</feature>
<comment type="caution">
    <text evidence="4">The sequence shown here is derived from an EMBL/GenBank/DDBJ whole genome shotgun (WGS) entry which is preliminary data.</text>
</comment>
<evidence type="ECO:0000313" key="5">
    <source>
        <dbReference type="Proteomes" id="UP000323454"/>
    </source>
</evidence>
<dbReference type="InterPro" id="IPR055346">
    <property type="entry name" value="Fe-S_cluster_assembly_SufBD"/>
</dbReference>
<reference evidence="4 5" key="1">
    <citation type="submission" date="2019-09" db="EMBL/GenBank/DDBJ databases">
        <title>Goodfellowia gen. nov., a new genus of the Pseudonocardineae related to Actinoalloteichus, containing Goodfellowia coeruleoviolacea gen. nov., comb. nov. gen. nov., comb. nov.</title>
        <authorList>
            <person name="Labeda D."/>
        </authorList>
    </citation>
    <scope>NUCLEOTIDE SEQUENCE [LARGE SCALE GENOMIC DNA]</scope>
    <source>
        <strain evidence="4 5">AN110305</strain>
    </source>
</reference>
<dbReference type="Pfam" id="PF01458">
    <property type="entry name" value="SUFBD_core"/>
    <property type="match status" value="1"/>
</dbReference>
<dbReference type="InterPro" id="IPR037284">
    <property type="entry name" value="SUF_FeS_clus_asmbl_SufBD_sf"/>
</dbReference>
<name>A0A5B2WVA2_9PSEU</name>
<dbReference type="SUPFAM" id="SSF101960">
    <property type="entry name" value="Stabilizer of iron transporter SufD"/>
    <property type="match status" value="1"/>
</dbReference>
<feature type="domain" description="SUF system FeS cluster assembly SufBD core" evidence="2">
    <location>
        <begin position="221"/>
        <end position="455"/>
    </location>
</feature>
<dbReference type="InterPro" id="IPR010231">
    <property type="entry name" value="SUF_FeS_clus_asmbl_SufB"/>
</dbReference>
<keyword evidence="5" id="KW-1185">Reference proteome</keyword>
<organism evidence="4 5">
    <name type="scientific">Solihabitans fulvus</name>
    <dbReference type="NCBI Taxonomy" id="1892852"/>
    <lineage>
        <taxon>Bacteria</taxon>
        <taxon>Bacillati</taxon>
        <taxon>Actinomycetota</taxon>
        <taxon>Actinomycetes</taxon>
        <taxon>Pseudonocardiales</taxon>
        <taxon>Pseudonocardiaceae</taxon>
        <taxon>Solihabitans</taxon>
    </lineage>
</organism>
<accession>A0A5B2WVA2</accession>
<proteinExistence type="inferred from homology"/>
<dbReference type="Pfam" id="PF19295">
    <property type="entry name" value="SufBD_N"/>
    <property type="match status" value="1"/>
</dbReference>
<comment type="similarity">
    <text evidence="1">Belongs to the iron-sulfur cluster assembly SufBD family.</text>
</comment>
<gene>
    <name evidence="4" type="primary">sufB</name>
    <name evidence="4" type="ORF">F0L68_30050</name>
</gene>
<sequence>MTAAAEQRTPTTVPETLTQEETLATLGNYEYGWADSDTAGASARRGLSEEVVRDISAKKGEPEWMLEHRLKGLRLFDRKPMPNWGADLTGIHFDTIKYFVRSTEKQAASWEDLPEDIKNTYDRLGIPEAEKQRLVAGVAAQYESEVVYHKIREDLEAQGVIFLDTDTGLREHPELFKEYFGSVIPSGDNKFSALNSAVWSGGSFIYVPKGVHVEIPLQAYFRINTENMGQFERTLIIVDEGAYVHYVEGCTAPIYKSDSLHSAVVEIIVKKGGRCRYTTIQNWSNNVYNLVTKRAKAEAGATMEWIDGNIGSKVTMKYPSVFLMGEHAKGEVLSIAFAGEGQHQDAGAKMEHLAPYTSSTIVSKSVARGGGRTSYRGLVRVAKRAHHSKSTVKCDALLVDNISRSDTYPYVDIREDDVSMGHEATVSKVSEDQLFYLMSRGLTEDEAMAMIVRGFVEPIARELPMEYALELNRLIELQMEGAVG</sequence>
<reference evidence="4 5" key="2">
    <citation type="submission" date="2019-09" db="EMBL/GenBank/DDBJ databases">
        <authorList>
            <person name="Jin C."/>
        </authorList>
    </citation>
    <scope>NUCLEOTIDE SEQUENCE [LARGE SCALE GENOMIC DNA]</scope>
    <source>
        <strain evidence="4 5">AN110305</strain>
    </source>
</reference>
<dbReference type="InterPro" id="IPR045595">
    <property type="entry name" value="SufBD_N"/>
</dbReference>
<dbReference type="Proteomes" id="UP000323454">
    <property type="component" value="Unassembled WGS sequence"/>
</dbReference>
<evidence type="ECO:0000259" key="2">
    <source>
        <dbReference type="Pfam" id="PF01458"/>
    </source>
</evidence>
<dbReference type="PANTHER" id="PTHR30508:SF1">
    <property type="entry name" value="UPF0051 PROTEIN ABCI8, CHLOROPLASTIC-RELATED"/>
    <property type="match status" value="1"/>
</dbReference>
<dbReference type="EMBL" id="VUOB01000061">
    <property type="protein sequence ID" value="KAA2254429.1"/>
    <property type="molecule type" value="Genomic_DNA"/>
</dbReference>
<evidence type="ECO:0000313" key="4">
    <source>
        <dbReference type="EMBL" id="KAA2254429.1"/>
    </source>
</evidence>
<evidence type="ECO:0000256" key="1">
    <source>
        <dbReference type="ARBA" id="ARBA00043967"/>
    </source>
</evidence>
<dbReference type="GO" id="GO:0016226">
    <property type="term" value="P:iron-sulfur cluster assembly"/>
    <property type="evidence" value="ECO:0007669"/>
    <property type="project" value="InterPro"/>
</dbReference>
<protein>
    <submittedName>
        <fullName evidence="4">Fe-S cluster assembly protein SufB</fullName>
    </submittedName>
</protein>
<evidence type="ECO:0000259" key="3">
    <source>
        <dbReference type="Pfam" id="PF19295"/>
    </source>
</evidence>
<dbReference type="OrthoDB" id="9803529at2"/>
<dbReference type="RefSeq" id="WP_149853225.1">
    <property type="nucleotide sequence ID" value="NZ_VUOB01000061.1"/>
</dbReference>